<gene>
    <name evidence="1" type="ORF">CYPRO_1714</name>
</gene>
<reference evidence="1 2" key="1">
    <citation type="submission" date="2018-03" db="EMBL/GenBank/DDBJ databases">
        <title>Phenotypic and genomic properties of Cyclonatronum proteinivorum gen. nov., sp. nov., a haloalkaliphilic bacteroidete from soda lakes possessing Na+-translocating rhodopsin.</title>
        <authorList>
            <person name="Toshchakov S.V."/>
            <person name="Korzhenkov A."/>
            <person name="Samarov N.I."/>
            <person name="Kublanov I.V."/>
            <person name="Muntyan M.S."/>
            <person name="Sorokin D.Y."/>
        </authorList>
    </citation>
    <scope>NUCLEOTIDE SEQUENCE [LARGE SCALE GENOMIC DNA]</scope>
    <source>
        <strain evidence="1 2">Omega</strain>
    </source>
</reference>
<dbReference type="Proteomes" id="UP000254808">
    <property type="component" value="Chromosome"/>
</dbReference>
<dbReference type="EMBL" id="CP027806">
    <property type="protein sequence ID" value="AXJ00965.1"/>
    <property type="molecule type" value="Genomic_DNA"/>
</dbReference>
<dbReference type="AlphaFoldDB" id="A0A345UKG3"/>
<evidence type="ECO:0000313" key="2">
    <source>
        <dbReference type="Proteomes" id="UP000254808"/>
    </source>
</evidence>
<proteinExistence type="predicted"/>
<dbReference type="KEGG" id="cprv:CYPRO_1714"/>
<evidence type="ECO:0000313" key="1">
    <source>
        <dbReference type="EMBL" id="AXJ00965.1"/>
    </source>
</evidence>
<keyword evidence="2" id="KW-1185">Reference proteome</keyword>
<accession>A0A345UKG3</accession>
<name>A0A345UKG3_9BACT</name>
<protein>
    <submittedName>
        <fullName evidence="1">Uncharacterized protein</fullName>
    </submittedName>
</protein>
<organism evidence="1 2">
    <name type="scientific">Cyclonatronum proteinivorum</name>
    <dbReference type="NCBI Taxonomy" id="1457365"/>
    <lineage>
        <taxon>Bacteria</taxon>
        <taxon>Pseudomonadati</taxon>
        <taxon>Balneolota</taxon>
        <taxon>Balneolia</taxon>
        <taxon>Balneolales</taxon>
        <taxon>Cyclonatronaceae</taxon>
        <taxon>Cyclonatronum</taxon>
    </lineage>
</organism>
<sequence length="55" mass="6582">MLSIYLIFFAFVVINSQQFKINILNEVDHKIHHKTKESRSKKSFTEIHESVQYTL</sequence>